<keyword evidence="4 8" id="KW-0489">Methyltransferase</keyword>
<dbReference type="GO" id="GO:0009236">
    <property type="term" value="P:cobalamin biosynthetic process"/>
    <property type="evidence" value="ECO:0007669"/>
    <property type="project" value="UniProtKB-UniRule"/>
</dbReference>
<evidence type="ECO:0000256" key="1">
    <source>
        <dbReference type="ARBA" id="ARBA00004953"/>
    </source>
</evidence>
<reference evidence="10" key="2">
    <citation type="submission" date="2022-03" db="EMBL/GenBank/DDBJ databases">
        <authorList>
            <person name="Ryngajllo M."/>
            <person name="Jacek P."/>
            <person name="Kubiak K."/>
        </authorList>
    </citation>
    <scope>NUCLEOTIDE SEQUENCE</scope>
    <source>
        <strain evidence="10">SI1</strain>
    </source>
</reference>
<dbReference type="EMBL" id="JAIBCX010000017">
    <property type="protein sequence ID" value="MCJ8353977.1"/>
    <property type="molecule type" value="Genomic_DNA"/>
</dbReference>
<dbReference type="NCBIfam" id="NF004647">
    <property type="entry name" value="PRK05990.1"/>
    <property type="match status" value="1"/>
</dbReference>
<protein>
    <submittedName>
        <fullName evidence="10">Precorrin-2 C(20)-methyltransferase</fullName>
        <ecNumber evidence="10">2.1.1.130</ecNumber>
    </submittedName>
</protein>
<dbReference type="GO" id="GO:0030788">
    <property type="term" value="F:precorrin-2 C20-methyltransferase activity"/>
    <property type="evidence" value="ECO:0007669"/>
    <property type="project" value="UniProtKB-EC"/>
</dbReference>
<evidence type="ECO:0000256" key="3">
    <source>
        <dbReference type="ARBA" id="ARBA00022573"/>
    </source>
</evidence>
<dbReference type="SUPFAM" id="SSF53790">
    <property type="entry name" value="Tetrapyrrole methylase"/>
    <property type="match status" value="1"/>
</dbReference>
<dbReference type="PANTHER" id="PTHR43467:SF2">
    <property type="entry name" value="COBALT-PRECORRIN-2 C(20)-METHYLTRANSFERASE"/>
    <property type="match status" value="1"/>
</dbReference>
<dbReference type="InterPro" id="IPR003043">
    <property type="entry name" value="Uropor_MeTrfase_CS"/>
</dbReference>
<evidence type="ECO:0000256" key="6">
    <source>
        <dbReference type="ARBA" id="ARBA00022691"/>
    </source>
</evidence>
<proteinExistence type="inferred from homology"/>
<dbReference type="InterPro" id="IPR014777">
    <property type="entry name" value="4pyrrole_Mease_sub1"/>
</dbReference>
<dbReference type="AlphaFoldDB" id="A0AAW5ETC0"/>
<dbReference type="Gene3D" id="3.30.950.10">
    <property type="entry name" value="Methyltransferase, Cobalt-precorrin-4 Transmethylase, Domain 2"/>
    <property type="match status" value="1"/>
</dbReference>
<keyword evidence="6" id="KW-0949">S-adenosyl-L-methionine</keyword>
<sequence>MNTSPPRGCLSIVGMGPGDPELLTLKAARILRESPVAAWFARHDRTGHAREIAGDLLSTDVIALRFAYPFTVEIPVSDPRYPARMAEFYDRCAEDIAAHLDAGRDVALLCEGDPFLFGSAMYVFDRLHQRFRCEIVPGITGMAGCWSQAQVPMVHGDDVLCVIPATLDEDSLCAWLERANAAVIMKLGRNMAKVRNALRRAGRDDGRAMYVERATQTQQRCMKLADAGERAPYFSIILVPGRTGVR</sequence>
<evidence type="ECO:0000256" key="7">
    <source>
        <dbReference type="PIRNR" id="PIRNR036427"/>
    </source>
</evidence>
<organism evidence="10 11">
    <name type="scientific">Novacetimonas hansenii</name>
    <name type="common">Komagataeibacter hansenii</name>
    <dbReference type="NCBI Taxonomy" id="436"/>
    <lineage>
        <taxon>Bacteria</taxon>
        <taxon>Pseudomonadati</taxon>
        <taxon>Pseudomonadota</taxon>
        <taxon>Alphaproteobacteria</taxon>
        <taxon>Acetobacterales</taxon>
        <taxon>Acetobacteraceae</taxon>
        <taxon>Novacetimonas</taxon>
    </lineage>
</organism>
<evidence type="ECO:0000256" key="2">
    <source>
        <dbReference type="ARBA" id="ARBA00005879"/>
    </source>
</evidence>
<dbReference type="Proteomes" id="UP001202887">
    <property type="component" value="Unassembled WGS sequence"/>
</dbReference>
<evidence type="ECO:0000259" key="9">
    <source>
        <dbReference type="Pfam" id="PF00590"/>
    </source>
</evidence>
<comment type="pathway">
    <text evidence="1">Cofactor biosynthesis; adenosylcobalamin biosynthesis.</text>
</comment>
<dbReference type="PROSITE" id="PS00840">
    <property type="entry name" value="SUMT_2"/>
    <property type="match status" value="1"/>
</dbReference>
<dbReference type="CDD" id="cd11645">
    <property type="entry name" value="Precorrin_2_C20_MT"/>
    <property type="match status" value="1"/>
</dbReference>
<feature type="domain" description="Tetrapyrrole methylase" evidence="9">
    <location>
        <begin position="10"/>
        <end position="222"/>
    </location>
</feature>
<keyword evidence="3" id="KW-0169">Cobalamin biosynthesis</keyword>
<dbReference type="InterPro" id="IPR000878">
    <property type="entry name" value="4pyrrol_Mease"/>
</dbReference>
<reference evidence="10" key="1">
    <citation type="journal article" date="2021" name="Polymers (Basel)">
        <title>Highly Stretchable Bacterial Cellulose Produced by Komagataeibacter hansenii SI1.</title>
        <authorList>
            <person name="Cielecka I."/>
            <person name="Ryngajllo M."/>
            <person name="Maniukiewicz W."/>
            <person name="Bielecki S."/>
        </authorList>
    </citation>
    <scope>NUCLEOTIDE SEQUENCE</scope>
    <source>
        <strain evidence="10">SI1</strain>
    </source>
</reference>
<name>A0AAW5ETC0_NOVHA</name>
<evidence type="ECO:0000256" key="5">
    <source>
        <dbReference type="ARBA" id="ARBA00022679"/>
    </source>
</evidence>
<dbReference type="EC" id="2.1.1.130" evidence="10"/>
<accession>A0AAW5ETC0</accession>
<dbReference type="PANTHER" id="PTHR43467">
    <property type="entry name" value="COBALT-PRECORRIN-2 C(20)-METHYLTRANSFERASE"/>
    <property type="match status" value="1"/>
</dbReference>
<dbReference type="InterPro" id="IPR006364">
    <property type="entry name" value="CobI/CbiL/CobIJ_dom"/>
</dbReference>
<dbReference type="GO" id="GO:0032259">
    <property type="term" value="P:methylation"/>
    <property type="evidence" value="ECO:0007669"/>
    <property type="project" value="UniProtKB-KW"/>
</dbReference>
<comment type="caution">
    <text evidence="10">The sequence shown here is derived from an EMBL/GenBank/DDBJ whole genome shotgun (WGS) entry which is preliminary data.</text>
</comment>
<dbReference type="Pfam" id="PF00590">
    <property type="entry name" value="TP_methylase"/>
    <property type="match status" value="1"/>
</dbReference>
<comment type="similarity">
    <text evidence="2 7 8">Belongs to the precorrin methyltransferase family.</text>
</comment>
<dbReference type="PIRSF" id="PIRSF036427">
    <property type="entry name" value="Precrrn-2_mtase"/>
    <property type="match status" value="1"/>
</dbReference>
<dbReference type="RefSeq" id="WP_075595147.1">
    <property type="nucleotide sequence ID" value="NZ_CP094848.1"/>
</dbReference>
<dbReference type="Gene3D" id="3.40.1010.10">
    <property type="entry name" value="Cobalt-precorrin-4 Transmethylase, Domain 1"/>
    <property type="match status" value="1"/>
</dbReference>
<evidence type="ECO:0000313" key="10">
    <source>
        <dbReference type="EMBL" id="MCJ8353977.1"/>
    </source>
</evidence>
<keyword evidence="5 8" id="KW-0808">Transferase</keyword>
<evidence type="ECO:0000313" key="11">
    <source>
        <dbReference type="Proteomes" id="UP001202887"/>
    </source>
</evidence>
<dbReference type="InterPro" id="IPR014776">
    <property type="entry name" value="4pyrrole_Mease_sub2"/>
</dbReference>
<evidence type="ECO:0000256" key="8">
    <source>
        <dbReference type="RuleBase" id="RU003960"/>
    </source>
</evidence>
<evidence type="ECO:0000256" key="4">
    <source>
        <dbReference type="ARBA" id="ARBA00022603"/>
    </source>
</evidence>
<dbReference type="NCBIfam" id="TIGR01467">
    <property type="entry name" value="cobI_cbiL"/>
    <property type="match status" value="1"/>
</dbReference>
<dbReference type="InterPro" id="IPR012382">
    <property type="entry name" value="CobI/CbiL"/>
</dbReference>
<dbReference type="InterPro" id="IPR035996">
    <property type="entry name" value="4pyrrol_Methylase_sf"/>
</dbReference>
<gene>
    <name evidence="10" type="ORF">K1W68_08240</name>
</gene>